<feature type="chain" id="PRO_5035775534" evidence="1">
    <location>
        <begin position="20"/>
        <end position="191"/>
    </location>
</feature>
<proteinExistence type="predicted"/>
<sequence>MLPLRLVTTSIFVFIVVYAQNCEDVISSCDDLKSICIGSILEYQLKQIVSLASQLNSSSIPVLENSLPQVESELPLVLGNQNGETSKQPSSDSETLMKNLPLIKESLPLIRESLPLIRESLPLIREYLDPLFDNGKTSCQKKEICKSCKACPKLRESLVRFVESLCPNTCRVCATSTDLGTKSQNLAAVYL</sequence>
<feature type="signal peptide" evidence="1">
    <location>
        <begin position="1"/>
        <end position="19"/>
    </location>
</feature>
<evidence type="ECO:0000256" key="1">
    <source>
        <dbReference type="SAM" id="SignalP"/>
    </source>
</evidence>
<reference evidence="2 3" key="1">
    <citation type="submission" date="2020-04" db="EMBL/GenBank/DDBJ databases">
        <authorList>
            <person name="Laetsch R D."/>
            <person name="Stevens L."/>
            <person name="Kumar S."/>
            <person name="Blaxter L. M."/>
        </authorList>
    </citation>
    <scope>NUCLEOTIDE SEQUENCE [LARGE SCALE GENOMIC DNA]</scope>
</reference>
<evidence type="ECO:0000313" key="3">
    <source>
        <dbReference type="Proteomes" id="UP000494206"/>
    </source>
</evidence>
<name>A0A8S1ENB5_9PELO</name>
<dbReference type="OrthoDB" id="5814880at2759"/>
<gene>
    <name evidence="2" type="ORF">CBOVIS_LOCUS2452</name>
</gene>
<dbReference type="EMBL" id="CADEPM010000002">
    <property type="protein sequence ID" value="CAB3399305.1"/>
    <property type="molecule type" value="Genomic_DNA"/>
</dbReference>
<dbReference type="AlphaFoldDB" id="A0A8S1ENB5"/>
<keyword evidence="3" id="KW-1185">Reference proteome</keyword>
<keyword evidence="1" id="KW-0732">Signal</keyword>
<evidence type="ECO:0000313" key="2">
    <source>
        <dbReference type="EMBL" id="CAB3399305.1"/>
    </source>
</evidence>
<protein>
    <submittedName>
        <fullName evidence="2">Uncharacterized protein</fullName>
    </submittedName>
</protein>
<organism evidence="2 3">
    <name type="scientific">Caenorhabditis bovis</name>
    <dbReference type="NCBI Taxonomy" id="2654633"/>
    <lineage>
        <taxon>Eukaryota</taxon>
        <taxon>Metazoa</taxon>
        <taxon>Ecdysozoa</taxon>
        <taxon>Nematoda</taxon>
        <taxon>Chromadorea</taxon>
        <taxon>Rhabditida</taxon>
        <taxon>Rhabditina</taxon>
        <taxon>Rhabditomorpha</taxon>
        <taxon>Rhabditoidea</taxon>
        <taxon>Rhabditidae</taxon>
        <taxon>Peloderinae</taxon>
        <taxon>Caenorhabditis</taxon>
    </lineage>
</organism>
<accession>A0A8S1ENB5</accession>
<dbReference type="Proteomes" id="UP000494206">
    <property type="component" value="Unassembled WGS sequence"/>
</dbReference>
<comment type="caution">
    <text evidence="2">The sequence shown here is derived from an EMBL/GenBank/DDBJ whole genome shotgun (WGS) entry which is preliminary data.</text>
</comment>